<reference evidence="10 11" key="1">
    <citation type="submission" date="2019-08" db="EMBL/GenBank/DDBJ databases">
        <title>Draft genome analysis of Rheinheimera tangshanensis isolated from the roots of fresh rice plants (Oryza sativa).</title>
        <authorList>
            <person name="Yu Q."/>
            <person name="Qi Y."/>
            <person name="Zhang H."/>
            <person name="Pu J."/>
        </authorList>
    </citation>
    <scope>NUCLEOTIDE SEQUENCE [LARGE SCALE GENOMIC DNA]</scope>
    <source>
        <strain evidence="10 11">JA3-B52</strain>
    </source>
</reference>
<organism evidence="10 11">
    <name type="scientific">Rheinheimera tangshanensis</name>
    <dbReference type="NCBI Taxonomy" id="400153"/>
    <lineage>
        <taxon>Bacteria</taxon>
        <taxon>Pseudomonadati</taxon>
        <taxon>Pseudomonadota</taxon>
        <taxon>Gammaproteobacteria</taxon>
        <taxon>Chromatiales</taxon>
        <taxon>Chromatiaceae</taxon>
        <taxon>Rheinheimera</taxon>
    </lineage>
</organism>
<comment type="subcellular location">
    <subcellularLocation>
        <location evidence="1">Cell inner membrane</location>
        <topology evidence="1">Multi-pass membrane protein</topology>
    </subcellularLocation>
</comment>
<feature type="domain" description="T-SNARE coiled-coil homology" evidence="8">
    <location>
        <begin position="297"/>
        <end position="359"/>
    </location>
</feature>
<evidence type="ECO:0000256" key="5">
    <source>
        <dbReference type="PROSITE-ProRule" id="PRU00284"/>
    </source>
</evidence>
<dbReference type="GO" id="GO:0005886">
    <property type="term" value="C:plasma membrane"/>
    <property type="evidence" value="ECO:0007669"/>
    <property type="project" value="UniProtKB-SubCell"/>
</dbReference>
<feature type="domain" description="Methyl-accepting transducer" evidence="7">
    <location>
        <begin position="110"/>
        <end position="346"/>
    </location>
</feature>
<dbReference type="PROSITE" id="PS50885">
    <property type="entry name" value="HAMP"/>
    <property type="match status" value="1"/>
</dbReference>
<dbReference type="InterPro" id="IPR003660">
    <property type="entry name" value="HAMP_dom"/>
</dbReference>
<evidence type="ECO:0000313" key="11">
    <source>
        <dbReference type="Proteomes" id="UP000321814"/>
    </source>
</evidence>
<feature type="domain" description="HAMP" evidence="9">
    <location>
        <begin position="53"/>
        <end position="105"/>
    </location>
</feature>
<evidence type="ECO:0000259" key="9">
    <source>
        <dbReference type="PROSITE" id="PS50885"/>
    </source>
</evidence>
<dbReference type="GO" id="GO:0007165">
    <property type="term" value="P:signal transduction"/>
    <property type="evidence" value="ECO:0007669"/>
    <property type="project" value="UniProtKB-KW"/>
</dbReference>
<comment type="similarity">
    <text evidence="4">Belongs to the methyl-accepting chemotaxis (MCP) protein family.</text>
</comment>
<sequence>MQDVKTLLQNVENFTSAEIQSIDRQTRSLELQVVVAAVLVLLLSVLVSRSTRKAIQRGLHKAMAALRELQRGNLKSEVLADEPAEIGEMLTLMEQTRQDLAQLLVLVQRSTMEVSGAATVLADSSHGVQDNVQQQSLQMEQIAAAMHEMSATAHEVAQSVATTHTASEEAAQNSTSSQTINTQAMQSTESLVKSLTESAASLSELEKNSENIGAVLVVIKAIADQTNLLALNAAIEAARAGEQGRGFSVVADEVRHLAQRTQTSTTEIETMISTFRQSAHQAVLKMRQSSVLGGQAIDFAGQSSDLMQKVNGSIDKVRCMSMQIASAAEQQSSAIEEINVSVSVVHQAAEQNAELVTQVATASQQLTAMAGTLEGAVKRFQLPEVA</sequence>
<dbReference type="PROSITE" id="PS50192">
    <property type="entry name" value="T_SNARE"/>
    <property type="match status" value="1"/>
</dbReference>
<evidence type="ECO:0000256" key="1">
    <source>
        <dbReference type="ARBA" id="ARBA00004429"/>
    </source>
</evidence>
<comment type="caution">
    <text evidence="10">The sequence shown here is derived from an EMBL/GenBank/DDBJ whole genome shotgun (WGS) entry which is preliminary data.</text>
</comment>
<dbReference type="InterPro" id="IPR000727">
    <property type="entry name" value="T_SNARE_dom"/>
</dbReference>
<dbReference type="InterPro" id="IPR004089">
    <property type="entry name" value="MCPsignal_dom"/>
</dbReference>
<evidence type="ECO:0000313" key="10">
    <source>
        <dbReference type="EMBL" id="TXK83407.1"/>
    </source>
</evidence>
<keyword evidence="3 5" id="KW-0807">Transducer</keyword>
<dbReference type="FunFam" id="1.10.287.950:FF:000001">
    <property type="entry name" value="Methyl-accepting chemotaxis sensory transducer"/>
    <property type="match status" value="1"/>
</dbReference>
<evidence type="ECO:0000256" key="4">
    <source>
        <dbReference type="ARBA" id="ARBA00029447"/>
    </source>
</evidence>
<keyword evidence="11" id="KW-1185">Reference proteome</keyword>
<dbReference type="PANTHER" id="PTHR32089:SF120">
    <property type="entry name" value="METHYL-ACCEPTING CHEMOTAXIS PROTEIN TLPQ"/>
    <property type="match status" value="1"/>
</dbReference>
<keyword evidence="2" id="KW-0997">Cell inner membrane</keyword>
<dbReference type="Pfam" id="PF00015">
    <property type="entry name" value="MCPsignal"/>
    <property type="match status" value="1"/>
</dbReference>
<dbReference type="EMBL" id="VRLR01000001">
    <property type="protein sequence ID" value="TXK83407.1"/>
    <property type="molecule type" value="Genomic_DNA"/>
</dbReference>
<evidence type="ECO:0000256" key="2">
    <source>
        <dbReference type="ARBA" id="ARBA00022519"/>
    </source>
</evidence>
<keyword evidence="2" id="KW-0472">Membrane</keyword>
<dbReference type="PROSITE" id="PS50111">
    <property type="entry name" value="CHEMOTAXIS_TRANSDUC_2"/>
    <property type="match status" value="1"/>
</dbReference>
<evidence type="ECO:0000256" key="6">
    <source>
        <dbReference type="SAM" id="MobiDB-lite"/>
    </source>
</evidence>
<dbReference type="GO" id="GO:0006935">
    <property type="term" value="P:chemotaxis"/>
    <property type="evidence" value="ECO:0007669"/>
    <property type="project" value="UniProtKB-ARBA"/>
</dbReference>
<evidence type="ECO:0000256" key="3">
    <source>
        <dbReference type="ARBA" id="ARBA00023224"/>
    </source>
</evidence>
<feature type="region of interest" description="Disordered" evidence="6">
    <location>
        <begin position="160"/>
        <end position="179"/>
    </location>
</feature>
<evidence type="ECO:0000259" key="8">
    <source>
        <dbReference type="PROSITE" id="PS50192"/>
    </source>
</evidence>
<accession>A0A5C8M2R8</accession>
<dbReference type="Gene3D" id="1.10.287.950">
    <property type="entry name" value="Methyl-accepting chemotaxis protein"/>
    <property type="match status" value="1"/>
</dbReference>
<dbReference type="SMART" id="SM00283">
    <property type="entry name" value="MA"/>
    <property type="match status" value="1"/>
</dbReference>
<dbReference type="AlphaFoldDB" id="A0A5C8M2R8"/>
<dbReference type="SUPFAM" id="SSF58104">
    <property type="entry name" value="Methyl-accepting chemotaxis protein (MCP) signaling domain"/>
    <property type="match status" value="1"/>
</dbReference>
<name>A0A5C8M2R8_9GAMM</name>
<dbReference type="OrthoDB" id="9781845at2"/>
<gene>
    <name evidence="10" type="ORF">FU839_03375</name>
</gene>
<dbReference type="Proteomes" id="UP000321814">
    <property type="component" value="Unassembled WGS sequence"/>
</dbReference>
<evidence type="ECO:0000259" key="7">
    <source>
        <dbReference type="PROSITE" id="PS50111"/>
    </source>
</evidence>
<proteinExistence type="inferred from homology"/>
<protein>
    <submittedName>
        <fullName evidence="10">Methyl-accepting chemotaxis protein</fullName>
    </submittedName>
</protein>
<dbReference type="PANTHER" id="PTHR32089">
    <property type="entry name" value="METHYL-ACCEPTING CHEMOTAXIS PROTEIN MCPB"/>
    <property type="match status" value="1"/>
</dbReference>
<keyword evidence="2" id="KW-1003">Cell membrane</keyword>